<dbReference type="PANTHER" id="PTHR37301:SF1">
    <property type="entry name" value="DNA-BINDING PROTEIN"/>
    <property type="match status" value="1"/>
</dbReference>
<dbReference type="Gene3D" id="1.10.260.40">
    <property type="entry name" value="lambda repressor-like DNA-binding domains"/>
    <property type="match status" value="1"/>
</dbReference>
<dbReference type="RefSeq" id="WP_042747961.1">
    <property type="nucleotide sequence ID" value="NZ_AZSI01000017.1"/>
</dbReference>
<evidence type="ECO:0000313" key="2">
    <source>
        <dbReference type="EMBL" id="KEY62933.1"/>
    </source>
</evidence>
<dbReference type="InterPro" id="IPR001387">
    <property type="entry name" value="Cro/C1-type_HTH"/>
</dbReference>
<sequence>MLENRLWVLMAERQIKISSISDDTGISRTTLTSLKYHRASRIDFKTLDILCQYLRITPGEFFEYKPDKKGF</sequence>
<evidence type="ECO:0000259" key="1">
    <source>
        <dbReference type="Pfam" id="PF13443"/>
    </source>
</evidence>
<dbReference type="PANTHER" id="PTHR37301">
    <property type="entry name" value="DNA-BINDING PROTEIN-RELATED"/>
    <property type="match status" value="1"/>
</dbReference>
<name>A0A084ACA4_LACLC</name>
<evidence type="ECO:0000313" key="3">
    <source>
        <dbReference type="Proteomes" id="UP000028401"/>
    </source>
</evidence>
<dbReference type="GO" id="GO:0003677">
    <property type="term" value="F:DNA binding"/>
    <property type="evidence" value="ECO:0007669"/>
    <property type="project" value="InterPro"/>
</dbReference>
<dbReference type="SUPFAM" id="SSF47413">
    <property type="entry name" value="lambda repressor-like DNA-binding domains"/>
    <property type="match status" value="1"/>
</dbReference>
<dbReference type="Proteomes" id="UP000028401">
    <property type="component" value="Unassembled WGS sequence"/>
</dbReference>
<gene>
    <name evidence="2" type="ORF">U725_00831</name>
</gene>
<protein>
    <submittedName>
        <fullName evidence="2">Putative prophage protein</fullName>
    </submittedName>
</protein>
<dbReference type="AlphaFoldDB" id="A0A084ACA4"/>
<reference evidence="2 3" key="1">
    <citation type="submission" date="2014-06" db="EMBL/GenBank/DDBJ databases">
        <title>Draft genome sequence of the putrescine producing strain Lactococcus lactis subsp cremoris GE214.</title>
        <authorList>
            <person name="Ladero V."/>
            <person name="Linares D.M."/>
            <person name="del Rio B."/>
            <person name="Mayo B."/>
            <person name="Martin M.C."/>
            <person name="Fernandez M."/>
            <person name="Alvarez M.A."/>
        </authorList>
    </citation>
    <scope>NUCLEOTIDE SEQUENCE [LARGE SCALE GENOMIC DNA]</scope>
    <source>
        <strain evidence="2 3">GE214</strain>
    </source>
</reference>
<dbReference type="InterPro" id="IPR010982">
    <property type="entry name" value="Lambda_DNA-bd_dom_sf"/>
</dbReference>
<feature type="domain" description="HTH cro/C1-type" evidence="1">
    <location>
        <begin position="5"/>
        <end position="67"/>
    </location>
</feature>
<dbReference type="EMBL" id="AZSI01000017">
    <property type="protein sequence ID" value="KEY62933.1"/>
    <property type="molecule type" value="Genomic_DNA"/>
</dbReference>
<accession>A0A084ACA4</accession>
<dbReference type="Pfam" id="PF13443">
    <property type="entry name" value="HTH_26"/>
    <property type="match status" value="1"/>
</dbReference>
<comment type="caution">
    <text evidence="2">The sequence shown here is derived from an EMBL/GenBank/DDBJ whole genome shotgun (WGS) entry which is preliminary data.</text>
</comment>
<organism evidence="2 3">
    <name type="scientific">Lactococcus cremoris subsp. cremoris GE214</name>
    <dbReference type="NCBI Taxonomy" id="1415168"/>
    <lineage>
        <taxon>Bacteria</taxon>
        <taxon>Bacillati</taxon>
        <taxon>Bacillota</taxon>
        <taxon>Bacilli</taxon>
        <taxon>Lactobacillales</taxon>
        <taxon>Streptococcaceae</taxon>
        <taxon>Lactococcus</taxon>
        <taxon>Lactococcus cremoris subsp. cremoris</taxon>
    </lineage>
</organism>
<proteinExistence type="predicted"/>